<dbReference type="Gene3D" id="3.30.300.30">
    <property type="match status" value="1"/>
</dbReference>
<dbReference type="InterPro" id="IPR020806">
    <property type="entry name" value="PKS_PP-bd"/>
</dbReference>
<dbReference type="Gene3D" id="3.40.50.1820">
    <property type="entry name" value="alpha/beta hydrolase"/>
    <property type="match status" value="1"/>
</dbReference>
<dbReference type="NCBIfam" id="TIGR01733">
    <property type="entry name" value="AA-adenyl-dom"/>
    <property type="match status" value="1"/>
</dbReference>
<dbReference type="InterPro" id="IPR025110">
    <property type="entry name" value="AMP-bd_C"/>
</dbReference>
<dbReference type="InterPro" id="IPR020845">
    <property type="entry name" value="AMP-binding_CS"/>
</dbReference>
<feature type="transmembrane region" description="Helical" evidence="6">
    <location>
        <begin position="1773"/>
        <end position="1789"/>
    </location>
</feature>
<dbReference type="Pfam" id="PF07690">
    <property type="entry name" value="MFS_1"/>
    <property type="match status" value="1"/>
</dbReference>
<dbReference type="PANTHER" id="PTHR45527:SF1">
    <property type="entry name" value="FATTY ACID SYNTHASE"/>
    <property type="match status" value="1"/>
</dbReference>
<dbReference type="GO" id="GO:0005829">
    <property type="term" value="C:cytosol"/>
    <property type="evidence" value="ECO:0007669"/>
    <property type="project" value="TreeGrafter"/>
</dbReference>
<keyword evidence="6" id="KW-0472">Membrane</keyword>
<dbReference type="RefSeq" id="WP_408054078.1">
    <property type="nucleotide sequence ID" value="NZ_AP035884.1"/>
</dbReference>
<dbReference type="SUPFAM" id="SSF56801">
    <property type="entry name" value="Acetyl-CoA synthetase-like"/>
    <property type="match status" value="1"/>
</dbReference>
<dbReference type="GO" id="GO:0008610">
    <property type="term" value="P:lipid biosynthetic process"/>
    <property type="evidence" value="ECO:0007669"/>
    <property type="project" value="UniProtKB-ARBA"/>
</dbReference>
<gene>
    <name evidence="8" type="ORF">SCMC78_42390</name>
</gene>
<dbReference type="FunFam" id="2.30.38.10:FF:000001">
    <property type="entry name" value="Non-ribosomal peptide synthetase PvdI"/>
    <property type="match status" value="1"/>
</dbReference>
<dbReference type="GO" id="GO:0043041">
    <property type="term" value="P:amino acid activation for nonribosomal peptide biosynthetic process"/>
    <property type="evidence" value="ECO:0007669"/>
    <property type="project" value="TreeGrafter"/>
</dbReference>
<dbReference type="PROSITE" id="PS50075">
    <property type="entry name" value="CARRIER"/>
    <property type="match status" value="1"/>
</dbReference>
<dbReference type="Gene3D" id="3.40.50.980">
    <property type="match status" value="2"/>
</dbReference>
<dbReference type="Gene3D" id="3.30.559.30">
    <property type="entry name" value="Nonribosomal peptide synthetase, condensation domain"/>
    <property type="match status" value="1"/>
</dbReference>
<dbReference type="InterPro" id="IPR036259">
    <property type="entry name" value="MFS_trans_sf"/>
</dbReference>
<sequence length="1976" mass="211483">MSSTEARPTDATRDGDASGSADGTGTAGGSDSRERSSAARPGGRSAAPLSDAKRALLAQRLRGRARPAQAVPRRPEGTVPPLSFAQERLWFMEQFAPGTAAYNIPVARRLRGPLDRPALQRALDAVIARHETLRSRYPATDDGRPVLEIAAPAPFALRTADADDEEHAARLVDELVALPFDLVTGPLINGLLVRIADGDHVLLLVVHHSVSDGWSSEVLVSEVLRGYTAYATGGPDSLAELPVQYGDFALWQRDRLTGGRLAEEVAYWAGELAGVRPLELPTARPRPERQTFDGAGFGFDVDRDLLDRLTALGTQHGATVHMVLLAAFQLVLSGFSGQRDFAVGSPVAGRPEPELEGLIGMFVNVLALRARLDGDPAFTELLARTRETCLEAYAHQELPFAQLVSELNVERDVTRSPVFQAVLAIQNYASAAPQAELALDIEPFGLRAAGTRFDLELFLMEWPGGLRGAFNYNTDLFDESGIARIADSLDRLLHAVADRPDLPVSAHDLLDPVERTRMLDTWNDTAVALPDDATLTGLVAAQIARTPDAVAVDFGGETLTYAELDRAAGRIARRLAREGVGPGSLVAVSAERSLDLLPGLLGVLRAGAAYTPLDPEYPAERLAFMLADSGAEVLLTQRRAPVPEGCAARLLLLDDPAEWDGDDDGEPGGDGVRRVGPAADDLAYMIYTSGSTGRPKGVPNTHRAIANRLLWMARTYGLTPADAVLQKTPTGFDVSVWELFLPLITGARLVVAQPGGHKDAANLRDTIAERGVTVAHFVPAMLDVFLAEDDVERCTTLRRVVCSGEELAPHTARAFTARLPHCALANLYGPTEAAVDVTSWECAGDLAVVPIGAPVDNTRLYVLDADLCPVPVGTPGELHIGGVQVSVGYHRRPGLTAARYVPDPFGPPGARLYRTGDLARWRADGQLEHLGRIDQQVKIRGLRIEPGEIEAALRAEEGIAAAAVIVREDTPGDKRLVAYVVRAADPDTGPETVGGPDVESGPDAETGPEAAGDADTAAEADPALLRTALRRTLPDYMVPAAFVTLDALPLTPNGKLDRRALPAPQARRTGGTMAAPETATQQVLAEIWAEILNLPEVGVDDDFFDLGGHSLLATQVIARARKRLPEAGARPVSVMDLFTSRTVRELAALADLDESERGPRHLLHRLTRPTPPADRTLSFVCVPYGGGSAVVYQPVADELPAGYDLWSVAIPGHDMGVTEEHLAFDVLARKIADEIRERVDGPVALYGHCAVGSALTVAVARLLEAADREVEAVYIGAQFPFARPRGRVLGLLSRISALDPLLSDRVYFTWLRSMGAEVGDLDEAQMKFMIGNMRADSRAAEEYFTEVLAEVEAGGALLRAPVISVIGSRDPATDFHQERYREWQMLAERSALAVLDEGGHFFLKYRARELAEIVTRTHAAVAAGPEAVRELPQEADDGSWWFHEVSGKGGGRTEERSETAGTAHETGQTGQIEETEETEQVERSGRAVDAGPPPGMGRFLAVAFGQLLSITGSALTEFALPVWIYLETGSMGKYALYAVIGMLPGILVGPLAGAVVDRLDRRRVMLTSDVVAGSTQAALLTLLLSGNLASWHIYVLLGLLSVALTFQRLAYASSVPQLVPKQYLGHANGITQMAFGFAQFIVPLAAVALMAGIGLKGILILDVVSYTIAIGVLSFVKFPKTLPWTRRESLVAEIKHGFAHSWRNRGFRAMLLWFAALNIFLSPLFLLVTPLVLSFDSLEAVARISVAGGAGAILGGIAMGFWGGPKRNRMRGMLGLAGLLALACALVGVRADLWIIGVGAFGMSCALSMVNGVYTTIVQIKVPQRFHGRVFALNTLVAWSTLPIGHGIIAPVGSSVFGPMFEDGGSLTSTVGALIGTGPGRGIGFMYLLFGAAMLALVVIGLRLPVLARFDLDVPDALPDDLVGIQERERRAREAQEAQGARDAGGARDPRAPQNAQATQDTKDPRDSKATLEDAR</sequence>
<feature type="compositionally biased region" description="Low complexity" evidence="5">
    <location>
        <begin position="1007"/>
        <end position="1019"/>
    </location>
</feature>
<dbReference type="SUPFAM" id="SSF52777">
    <property type="entry name" value="CoA-dependent acyltransferases"/>
    <property type="match status" value="2"/>
</dbReference>
<dbReference type="InterPro" id="IPR001031">
    <property type="entry name" value="Thioesterase"/>
</dbReference>
<dbReference type="SUPFAM" id="SSF53474">
    <property type="entry name" value="alpha/beta-Hydrolases"/>
    <property type="match status" value="1"/>
</dbReference>
<dbReference type="SUPFAM" id="SSF103473">
    <property type="entry name" value="MFS general substrate transporter"/>
    <property type="match status" value="1"/>
</dbReference>
<dbReference type="InterPro" id="IPR029058">
    <property type="entry name" value="AB_hydrolase_fold"/>
</dbReference>
<dbReference type="InterPro" id="IPR010071">
    <property type="entry name" value="AA_adenyl_dom"/>
</dbReference>
<feature type="transmembrane region" description="Helical" evidence="6">
    <location>
        <begin position="1741"/>
        <end position="1761"/>
    </location>
</feature>
<dbReference type="Gene3D" id="1.10.1200.10">
    <property type="entry name" value="ACP-like"/>
    <property type="match status" value="1"/>
</dbReference>
<dbReference type="Gene3D" id="1.20.1250.20">
    <property type="entry name" value="MFS general substrate transporter like domains"/>
    <property type="match status" value="1"/>
</dbReference>
<keyword evidence="6" id="KW-1133">Transmembrane helix</keyword>
<dbReference type="Pfam" id="PF13193">
    <property type="entry name" value="AMP-binding_C"/>
    <property type="match status" value="1"/>
</dbReference>
<dbReference type="GO" id="GO:0017000">
    <property type="term" value="P:antibiotic biosynthetic process"/>
    <property type="evidence" value="ECO:0007669"/>
    <property type="project" value="UniProtKB-ARBA"/>
</dbReference>
<dbReference type="CDD" id="cd06173">
    <property type="entry name" value="MFS_MefA_like"/>
    <property type="match status" value="1"/>
</dbReference>
<proteinExistence type="inferred from homology"/>
<evidence type="ECO:0000256" key="5">
    <source>
        <dbReference type="SAM" id="MobiDB-lite"/>
    </source>
</evidence>
<dbReference type="EMBL" id="AP035884">
    <property type="protein sequence ID" value="BFP54432.1"/>
    <property type="molecule type" value="Genomic_DNA"/>
</dbReference>
<feature type="transmembrane region" description="Helical" evidence="6">
    <location>
        <begin position="1591"/>
        <end position="1612"/>
    </location>
</feature>
<dbReference type="FunFam" id="3.40.50.980:FF:000001">
    <property type="entry name" value="Non-ribosomal peptide synthetase"/>
    <property type="match status" value="1"/>
</dbReference>
<dbReference type="InterPro" id="IPR000873">
    <property type="entry name" value="AMP-dep_synth/lig_dom"/>
</dbReference>
<keyword evidence="6" id="KW-0812">Transmembrane</keyword>
<dbReference type="InterPro" id="IPR009081">
    <property type="entry name" value="PP-bd_ACP"/>
</dbReference>
<comment type="similarity">
    <text evidence="2">Belongs to the ATP-dependent AMP-binding enzyme family.</text>
</comment>
<dbReference type="Gene3D" id="2.30.38.10">
    <property type="entry name" value="Luciferase, Domain 3"/>
    <property type="match status" value="1"/>
</dbReference>
<dbReference type="SMART" id="SM00823">
    <property type="entry name" value="PKS_PP"/>
    <property type="match status" value="1"/>
</dbReference>
<dbReference type="InterPro" id="IPR001242">
    <property type="entry name" value="Condensation_dom"/>
</dbReference>
<dbReference type="FunFam" id="1.10.1200.10:FF:000016">
    <property type="entry name" value="Non-ribosomal peptide synthase"/>
    <property type="match status" value="1"/>
</dbReference>
<dbReference type="Gene3D" id="3.30.559.10">
    <property type="entry name" value="Chloramphenicol acetyltransferase-like domain"/>
    <property type="match status" value="1"/>
</dbReference>
<reference evidence="8" key="1">
    <citation type="submission" date="2024-07" db="EMBL/GenBank/DDBJ databases">
        <title>Complete genome sequences of cellulolytic bacteria, Kitasatospora sp. CMC57 and Streptomyces sp. CMC78, isolated from Japanese agricultural soil.</title>
        <authorList>
            <person name="Hashimoto T."/>
            <person name="Ito M."/>
            <person name="Iwamoto M."/>
            <person name="Fukahori D."/>
            <person name="Shoda T."/>
            <person name="Sakoda M."/>
            <person name="Morohoshi T."/>
            <person name="Mitsuboshi M."/>
            <person name="Nishizawa T."/>
        </authorList>
    </citation>
    <scope>NUCLEOTIDE SEQUENCE</scope>
    <source>
        <strain evidence="8">CMC78</strain>
    </source>
</reference>
<dbReference type="SUPFAM" id="SSF47336">
    <property type="entry name" value="ACP-like"/>
    <property type="match status" value="1"/>
</dbReference>
<dbReference type="PANTHER" id="PTHR45527">
    <property type="entry name" value="NONRIBOSOMAL PEPTIDE SYNTHETASE"/>
    <property type="match status" value="1"/>
</dbReference>
<keyword evidence="3" id="KW-0596">Phosphopantetheine</keyword>
<dbReference type="InterPro" id="IPR011701">
    <property type="entry name" value="MFS"/>
</dbReference>
<feature type="transmembrane region" description="Helical" evidence="6">
    <location>
        <begin position="1659"/>
        <end position="1678"/>
    </location>
</feature>
<comment type="cofactor">
    <cofactor evidence="1">
        <name>pantetheine 4'-phosphate</name>
        <dbReference type="ChEBI" id="CHEBI:47942"/>
    </cofactor>
</comment>
<dbReference type="PROSITE" id="PS00455">
    <property type="entry name" value="AMP_BINDING"/>
    <property type="match status" value="1"/>
</dbReference>
<evidence type="ECO:0000256" key="1">
    <source>
        <dbReference type="ARBA" id="ARBA00001957"/>
    </source>
</evidence>
<evidence type="ECO:0000256" key="3">
    <source>
        <dbReference type="ARBA" id="ARBA00022450"/>
    </source>
</evidence>
<dbReference type="GO" id="GO:0044550">
    <property type="term" value="P:secondary metabolite biosynthetic process"/>
    <property type="evidence" value="ECO:0007669"/>
    <property type="project" value="TreeGrafter"/>
</dbReference>
<dbReference type="FunFam" id="3.40.50.12780:FF:000012">
    <property type="entry name" value="Non-ribosomal peptide synthetase"/>
    <property type="match status" value="1"/>
</dbReference>
<dbReference type="FunFam" id="3.40.50.980:FF:000002">
    <property type="entry name" value="Enterobactin synthetase component F"/>
    <property type="match status" value="1"/>
</dbReference>
<dbReference type="CDD" id="cd19531">
    <property type="entry name" value="LCL_NRPS-like"/>
    <property type="match status" value="1"/>
</dbReference>
<dbReference type="InterPro" id="IPR045851">
    <property type="entry name" value="AMP-bd_C_sf"/>
</dbReference>
<dbReference type="InterPro" id="IPR036736">
    <property type="entry name" value="ACP-like_sf"/>
</dbReference>
<feature type="transmembrane region" description="Helical" evidence="6">
    <location>
        <begin position="1711"/>
        <end position="1735"/>
    </location>
</feature>
<feature type="compositionally biased region" description="Basic and acidic residues" evidence="5">
    <location>
        <begin position="7"/>
        <end position="16"/>
    </location>
</feature>
<dbReference type="Pfam" id="PF00501">
    <property type="entry name" value="AMP-binding"/>
    <property type="match status" value="1"/>
</dbReference>
<accession>A0AB33KEZ5</accession>
<evidence type="ECO:0000259" key="7">
    <source>
        <dbReference type="PROSITE" id="PS50075"/>
    </source>
</evidence>
<evidence type="ECO:0000256" key="6">
    <source>
        <dbReference type="SAM" id="Phobius"/>
    </source>
</evidence>
<dbReference type="InterPro" id="IPR023213">
    <property type="entry name" value="CAT-like_dom_sf"/>
</dbReference>
<protein>
    <recommendedName>
        <fullName evidence="7">Carrier domain-containing protein</fullName>
    </recommendedName>
</protein>
<feature type="region of interest" description="Disordered" evidence="5">
    <location>
        <begin position="985"/>
        <end position="1019"/>
    </location>
</feature>
<dbReference type="GO" id="GO:0031177">
    <property type="term" value="F:phosphopantetheine binding"/>
    <property type="evidence" value="ECO:0007669"/>
    <property type="project" value="InterPro"/>
</dbReference>
<dbReference type="Pfam" id="PF00550">
    <property type="entry name" value="PP-binding"/>
    <property type="match status" value="1"/>
</dbReference>
<evidence type="ECO:0000256" key="2">
    <source>
        <dbReference type="ARBA" id="ARBA00006432"/>
    </source>
</evidence>
<dbReference type="PROSITE" id="PS00012">
    <property type="entry name" value="PHOSPHOPANTETHEINE"/>
    <property type="match status" value="1"/>
</dbReference>
<feature type="region of interest" description="Disordered" evidence="5">
    <location>
        <begin position="1"/>
        <end position="51"/>
    </location>
</feature>
<feature type="transmembrane region" description="Helical" evidence="6">
    <location>
        <begin position="1534"/>
        <end position="1552"/>
    </location>
</feature>
<keyword evidence="4" id="KW-0597">Phosphoprotein</keyword>
<feature type="transmembrane region" description="Helical" evidence="6">
    <location>
        <begin position="1830"/>
        <end position="1852"/>
    </location>
</feature>
<feature type="transmembrane region" description="Helical" evidence="6">
    <location>
        <begin position="1884"/>
        <end position="1902"/>
    </location>
</feature>
<feature type="domain" description="Carrier" evidence="7">
    <location>
        <begin position="1075"/>
        <end position="1154"/>
    </location>
</feature>
<feature type="region of interest" description="Disordered" evidence="5">
    <location>
        <begin position="1444"/>
        <end position="1492"/>
    </location>
</feature>
<dbReference type="GO" id="GO:0072330">
    <property type="term" value="P:monocarboxylic acid biosynthetic process"/>
    <property type="evidence" value="ECO:0007669"/>
    <property type="project" value="UniProtKB-ARBA"/>
</dbReference>
<feature type="compositionally biased region" description="Low complexity" evidence="5">
    <location>
        <begin position="38"/>
        <end position="48"/>
    </location>
</feature>
<organism evidence="8">
    <name type="scientific">Streptomyces sp. CMC78</name>
    <dbReference type="NCBI Taxonomy" id="3231512"/>
    <lineage>
        <taxon>Bacteria</taxon>
        <taxon>Bacillati</taxon>
        <taxon>Actinomycetota</taxon>
        <taxon>Actinomycetes</taxon>
        <taxon>Kitasatosporales</taxon>
        <taxon>Streptomycetaceae</taxon>
        <taxon>Streptomyces</taxon>
    </lineage>
</organism>
<feature type="compositionally biased region" description="Basic and acidic residues" evidence="5">
    <location>
        <begin position="1961"/>
        <end position="1976"/>
    </location>
</feature>
<dbReference type="CDD" id="cd17646">
    <property type="entry name" value="A_NRPS_AB3403-like"/>
    <property type="match status" value="1"/>
</dbReference>
<name>A0AB33KEZ5_9ACTN</name>
<dbReference type="InterPro" id="IPR006162">
    <property type="entry name" value="Ppantetheine_attach_site"/>
</dbReference>
<feature type="transmembrane region" description="Helical" evidence="6">
    <location>
        <begin position="1633"/>
        <end position="1653"/>
    </location>
</feature>
<dbReference type="Pfam" id="PF00975">
    <property type="entry name" value="Thioesterase"/>
    <property type="match status" value="1"/>
</dbReference>
<dbReference type="KEGG" id="stcm:SCMC78_42390"/>
<evidence type="ECO:0000313" key="8">
    <source>
        <dbReference type="EMBL" id="BFP54432.1"/>
    </source>
</evidence>
<dbReference type="GO" id="GO:0003824">
    <property type="term" value="F:catalytic activity"/>
    <property type="evidence" value="ECO:0007669"/>
    <property type="project" value="InterPro"/>
</dbReference>
<dbReference type="GO" id="GO:0022857">
    <property type="term" value="F:transmembrane transporter activity"/>
    <property type="evidence" value="ECO:0007669"/>
    <property type="project" value="InterPro"/>
</dbReference>
<evidence type="ECO:0000256" key="4">
    <source>
        <dbReference type="ARBA" id="ARBA00022553"/>
    </source>
</evidence>
<dbReference type="Pfam" id="PF00668">
    <property type="entry name" value="Condensation"/>
    <property type="match status" value="1"/>
</dbReference>
<feature type="transmembrane region" description="Helical" evidence="6">
    <location>
        <begin position="1795"/>
        <end position="1818"/>
    </location>
</feature>
<feature type="region of interest" description="Disordered" evidence="5">
    <location>
        <begin position="1928"/>
        <end position="1976"/>
    </location>
</feature>